<feature type="compositionally biased region" description="Pro residues" evidence="1">
    <location>
        <begin position="29"/>
        <end position="53"/>
    </location>
</feature>
<dbReference type="InterPro" id="IPR044804">
    <property type="entry name" value="Ribosomal_eL20z-like"/>
</dbReference>
<feature type="transmembrane region" description="Helical" evidence="2">
    <location>
        <begin position="90"/>
        <end position="112"/>
    </location>
</feature>
<keyword evidence="4" id="KW-1185">Reference proteome</keyword>
<evidence type="ECO:0000256" key="2">
    <source>
        <dbReference type="SAM" id="Phobius"/>
    </source>
</evidence>
<evidence type="ECO:0008006" key="5">
    <source>
        <dbReference type="Google" id="ProtNLM"/>
    </source>
</evidence>
<proteinExistence type="predicted"/>
<keyword evidence="2" id="KW-0812">Transmembrane</keyword>
<dbReference type="PANTHER" id="PTHR46631">
    <property type="entry name" value="60S RIBOSOMAL PROTEIN L18A-LIKE"/>
    <property type="match status" value="1"/>
</dbReference>
<dbReference type="EMBL" id="JAXQNO010000001">
    <property type="protein sequence ID" value="KAK4803451.1"/>
    <property type="molecule type" value="Genomic_DNA"/>
</dbReference>
<accession>A0AAN7N1E2</accession>
<evidence type="ECO:0000313" key="3">
    <source>
        <dbReference type="EMBL" id="KAK4803451.1"/>
    </source>
</evidence>
<comment type="caution">
    <text evidence="3">The sequence shown here is derived from an EMBL/GenBank/DDBJ whole genome shotgun (WGS) entry which is preliminary data.</text>
</comment>
<organism evidence="3 4">
    <name type="scientific">Trapa natans</name>
    <name type="common">Water chestnut</name>
    <dbReference type="NCBI Taxonomy" id="22666"/>
    <lineage>
        <taxon>Eukaryota</taxon>
        <taxon>Viridiplantae</taxon>
        <taxon>Streptophyta</taxon>
        <taxon>Embryophyta</taxon>
        <taxon>Tracheophyta</taxon>
        <taxon>Spermatophyta</taxon>
        <taxon>Magnoliopsida</taxon>
        <taxon>eudicotyledons</taxon>
        <taxon>Gunneridae</taxon>
        <taxon>Pentapetalae</taxon>
        <taxon>rosids</taxon>
        <taxon>malvids</taxon>
        <taxon>Myrtales</taxon>
        <taxon>Lythraceae</taxon>
        <taxon>Trapa</taxon>
    </lineage>
</organism>
<evidence type="ECO:0000313" key="4">
    <source>
        <dbReference type="Proteomes" id="UP001346149"/>
    </source>
</evidence>
<feature type="region of interest" description="Disordered" evidence="1">
    <location>
        <begin position="1"/>
        <end position="53"/>
    </location>
</feature>
<dbReference type="AlphaFoldDB" id="A0AAN7N1E2"/>
<name>A0AAN7N1E2_TRANT</name>
<keyword evidence="2" id="KW-1133">Transmembrane helix</keyword>
<evidence type="ECO:0000256" key="1">
    <source>
        <dbReference type="SAM" id="MobiDB-lite"/>
    </source>
</evidence>
<dbReference type="Proteomes" id="UP001346149">
    <property type="component" value="Unassembled WGS sequence"/>
</dbReference>
<reference evidence="3 4" key="1">
    <citation type="journal article" date="2023" name="Hortic Res">
        <title>Pangenome of water caltrop reveals structural variations and asymmetric subgenome divergence after allopolyploidization.</title>
        <authorList>
            <person name="Zhang X."/>
            <person name="Chen Y."/>
            <person name="Wang L."/>
            <person name="Yuan Y."/>
            <person name="Fang M."/>
            <person name="Shi L."/>
            <person name="Lu R."/>
            <person name="Comes H.P."/>
            <person name="Ma Y."/>
            <person name="Chen Y."/>
            <person name="Huang G."/>
            <person name="Zhou Y."/>
            <person name="Zheng Z."/>
            <person name="Qiu Y."/>
        </authorList>
    </citation>
    <scope>NUCLEOTIDE SEQUENCE [LARGE SCALE GENOMIC DNA]</scope>
    <source>
        <strain evidence="3">F231</strain>
    </source>
</reference>
<sequence>MGTEEEAGKSRGVGDHPTQYGTFQGVTNYPPPPPVVGFPQPVPPPGASGEPSAPPLPAPYGYQTVPGYAIAEGTPVRLRRLPCCGLGCGWLLFIIGFFLGAIPWYVGILVLLCGRVDPREKPGYIACTIASMAVPSYLEMKTMVCYTAYCCCVKKIVSSKGHSHQCLVSSAYYEIPVSQFHSGLFH</sequence>
<protein>
    <recommendedName>
        <fullName evidence="5">60S ribosomal protein L18a-like protein</fullName>
    </recommendedName>
</protein>
<feature type="compositionally biased region" description="Basic and acidic residues" evidence="1">
    <location>
        <begin position="1"/>
        <end position="14"/>
    </location>
</feature>
<keyword evidence="2" id="KW-0472">Membrane</keyword>
<gene>
    <name evidence="3" type="ORF">SAY86_003268</name>
</gene>
<dbReference type="PANTHER" id="PTHR46631:SF21">
    <property type="entry name" value="60S RIBOSOMAL PROTEIN L18A-LIKE PROTEIN"/>
    <property type="match status" value="1"/>
</dbReference>